<dbReference type="InterPro" id="IPR041412">
    <property type="entry name" value="Xrn1_helical"/>
</dbReference>
<dbReference type="GO" id="GO:0004534">
    <property type="term" value="F:5'-3' RNA exonuclease activity"/>
    <property type="evidence" value="ECO:0007669"/>
    <property type="project" value="TreeGrafter"/>
</dbReference>
<keyword evidence="3 8" id="KW-0269">Exonuclease</keyword>
<dbReference type="InterPro" id="IPR004859">
    <property type="entry name" value="Xrn1_N"/>
</dbReference>
<keyword evidence="5" id="KW-0175">Coiled coil</keyword>
<evidence type="ECO:0000256" key="2">
    <source>
        <dbReference type="ARBA" id="ARBA00022801"/>
    </source>
</evidence>
<evidence type="ECO:0000256" key="1">
    <source>
        <dbReference type="ARBA" id="ARBA00022722"/>
    </source>
</evidence>
<feature type="coiled-coil region" evidence="5">
    <location>
        <begin position="641"/>
        <end position="668"/>
    </location>
</feature>
<dbReference type="InterPro" id="IPR027073">
    <property type="entry name" value="5_3_exoribonuclease"/>
</dbReference>
<sequence length="759" mass="90186">MGIERFFSSIEENNITNSESSFTYKIQKSLDSSHLLIDFNSIIHVTSSTIIADLNYLLYQIINKSYKLSTKAKKIVDNYKVNINIDDELEYSDLIKVITKKYLDNIILEKVEEFIINMLNNFIINDKLETLYIAVDGVPNKSKMLEQKKRRFMGIIISELKNKIFEKHEDDLMKLKTRYLYEKNKFNWSKIYISPGTEFMYMLDDLLSSDKFKKKVKNTCKKLKTYKYSGTLEFGEGEKKIVDYVHKHKLSNIAVYSPDSDMTLLCLLLNNYFKEIKIIRHNQQQNNYDIIDVDLLGNNLYGYVANSIKMQEKNNNLKINKVSVIDDIVFVLTIFGNDFLPKLESFDVKYDFNRIIDKYIEICVNGQNIVEEKGKIKHLNQKMLTKFIENLKEDEGGNLQKKYMSSYYQNYGKLKKILGADQANFTKVVNDFLFKLRKFNSQIRSMKINNSEWLQDKEFIDKLIKLTHLNGIQIHNHNEFIDQYNKFFLKNNKLPQVRITFKRYSKSLKDTHHRDRLEKSLDNIDPSLKITAYDEEIYKLDNMIDEYVGKLNATPLDLGKVYINPKSYTWVTEKIIDSVKKYYYDFFGVKDINNSNPEMRNLINDYMLGLVWVFDYYYNLNANPSIWFYKYNHSPLLTQIYNFLKDQNDKYIEKLEKEIREYDVEEKEFFKPNEHLVYVSPIQKYPDVIPKEYNKKINKIDKINIDKITNEIFTNNLSDEIDCRGALFLNKCHVNELHIDDNIKDSFDKDKKFIKLLRN</sequence>
<accession>A0A1V0SD40</accession>
<comment type="similarity">
    <text evidence="4">Belongs to the 5'-3' exonuclease family.</text>
</comment>
<evidence type="ECO:0000256" key="3">
    <source>
        <dbReference type="ARBA" id="ARBA00022839"/>
    </source>
</evidence>
<dbReference type="EMBL" id="KY684085">
    <property type="protein sequence ID" value="ARF09544.1"/>
    <property type="molecule type" value="Genomic_DNA"/>
</dbReference>
<dbReference type="PANTHER" id="PTHR12341">
    <property type="entry name" value="5'-&gt;3' EXORIBONUCLEASE"/>
    <property type="match status" value="1"/>
</dbReference>
<evidence type="ECO:0000259" key="7">
    <source>
        <dbReference type="Pfam" id="PF17846"/>
    </source>
</evidence>
<evidence type="ECO:0000313" key="8">
    <source>
        <dbReference type="EMBL" id="ARF09544.1"/>
    </source>
</evidence>
<keyword evidence="1" id="KW-0540">Nuclease</keyword>
<name>A0A1V0SD40_9VIRU</name>
<keyword evidence="2" id="KW-0378">Hydrolase</keyword>
<evidence type="ECO:0000256" key="5">
    <source>
        <dbReference type="SAM" id="Coils"/>
    </source>
</evidence>
<feature type="domain" description="Xrn1 helical" evidence="7">
    <location>
        <begin position="580"/>
        <end position="642"/>
    </location>
</feature>
<dbReference type="GO" id="GO:0003723">
    <property type="term" value="F:RNA binding"/>
    <property type="evidence" value="ECO:0007669"/>
    <property type="project" value="TreeGrafter"/>
</dbReference>
<protein>
    <submittedName>
        <fullName evidence="8">XRN 5'-3' exonuclease</fullName>
    </submittedName>
</protein>
<dbReference type="PANTHER" id="PTHR12341:SF7">
    <property type="entry name" value="5'-3' EXORIBONUCLEASE 1"/>
    <property type="match status" value="1"/>
</dbReference>
<gene>
    <name evidence="8" type="ORF">Indivirus_1_167</name>
</gene>
<dbReference type="Pfam" id="PF03159">
    <property type="entry name" value="XRN_N"/>
    <property type="match status" value="1"/>
</dbReference>
<evidence type="ECO:0000256" key="4">
    <source>
        <dbReference type="ARBA" id="ARBA00038299"/>
    </source>
</evidence>
<dbReference type="Gene3D" id="3.40.50.12390">
    <property type="match status" value="1"/>
</dbReference>
<evidence type="ECO:0000259" key="6">
    <source>
        <dbReference type="Pfam" id="PF03159"/>
    </source>
</evidence>
<organism evidence="8">
    <name type="scientific">Indivirus ILV1</name>
    <dbReference type="NCBI Taxonomy" id="1977633"/>
    <lineage>
        <taxon>Viruses</taxon>
        <taxon>Varidnaviria</taxon>
        <taxon>Bamfordvirae</taxon>
        <taxon>Nucleocytoviricota</taxon>
        <taxon>Megaviricetes</taxon>
        <taxon>Imitervirales</taxon>
        <taxon>Mimiviridae</taxon>
        <taxon>Klosneuvirinae</taxon>
        <taxon>Indivirus</taxon>
    </lineage>
</organism>
<proteinExistence type="inferred from homology"/>
<feature type="domain" description="Xrn1 N-terminal" evidence="6">
    <location>
        <begin position="104"/>
        <end position="281"/>
    </location>
</feature>
<reference evidence="8" key="1">
    <citation type="journal article" date="2017" name="Science">
        <title>Giant viruses with an expanded complement of translation system components.</title>
        <authorList>
            <person name="Schulz F."/>
            <person name="Yutin N."/>
            <person name="Ivanova N.N."/>
            <person name="Ortega D.R."/>
            <person name="Lee T.K."/>
            <person name="Vierheilig J."/>
            <person name="Daims H."/>
            <person name="Horn M."/>
            <person name="Wagner M."/>
            <person name="Jensen G.J."/>
            <person name="Kyrpides N.C."/>
            <person name="Koonin E.V."/>
            <person name="Woyke T."/>
        </authorList>
    </citation>
    <scope>NUCLEOTIDE SEQUENCE</scope>
    <source>
        <strain evidence="8">ILV1</strain>
    </source>
</reference>
<dbReference type="Pfam" id="PF17846">
    <property type="entry name" value="XRN_M"/>
    <property type="match status" value="1"/>
</dbReference>
<dbReference type="GO" id="GO:0000956">
    <property type="term" value="P:nuclear-transcribed mRNA catabolic process"/>
    <property type="evidence" value="ECO:0007669"/>
    <property type="project" value="TreeGrafter"/>
</dbReference>